<dbReference type="PROSITE" id="PS50005">
    <property type="entry name" value="TPR"/>
    <property type="match status" value="1"/>
</dbReference>
<evidence type="ECO:0000256" key="4">
    <source>
        <dbReference type="ARBA" id="ARBA00022676"/>
    </source>
</evidence>
<evidence type="ECO:0000256" key="3">
    <source>
        <dbReference type="ARBA" id="ARBA00011970"/>
    </source>
</evidence>
<name>A0A3N1KHY9_9PROT</name>
<reference evidence="10 11" key="1">
    <citation type="submission" date="2018-11" db="EMBL/GenBank/DDBJ databases">
        <title>Genomic Encyclopedia of Type Strains, Phase IV (KMG-IV): sequencing the most valuable type-strain genomes for metagenomic binning, comparative biology and taxonomic classification.</title>
        <authorList>
            <person name="Goeker M."/>
        </authorList>
    </citation>
    <scope>NUCLEOTIDE SEQUENCE [LARGE SCALE GENOMIC DNA]</scope>
    <source>
        <strain evidence="10 11">DSM 5900</strain>
    </source>
</reference>
<comment type="similarity">
    <text evidence="2">Belongs to the glycosyltransferase 41 family. O-GlcNAc transferase subfamily.</text>
</comment>
<keyword evidence="4" id="KW-0328">Glycosyltransferase</keyword>
<evidence type="ECO:0000256" key="8">
    <source>
        <dbReference type="PROSITE-ProRule" id="PRU00339"/>
    </source>
</evidence>
<evidence type="ECO:0000313" key="10">
    <source>
        <dbReference type="EMBL" id="ROP81183.1"/>
    </source>
</evidence>
<keyword evidence="5 10" id="KW-0808">Transferase</keyword>
<dbReference type="Gene3D" id="3.40.50.2000">
    <property type="entry name" value="Glycogen Phosphorylase B"/>
    <property type="match status" value="1"/>
</dbReference>
<keyword evidence="7 8" id="KW-0802">TPR repeat</keyword>
<dbReference type="PANTHER" id="PTHR44835:SF1">
    <property type="entry name" value="PROTEIN O-GLCNAC TRANSFERASE"/>
    <property type="match status" value="1"/>
</dbReference>
<proteinExistence type="inferred from homology"/>
<comment type="caution">
    <text evidence="10">The sequence shown here is derived from an EMBL/GenBank/DDBJ whole genome shotgun (WGS) entry which is preliminary data.</text>
</comment>
<dbReference type="AlphaFoldDB" id="A0A3N1KHY9"/>
<evidence type="ECO:0000256" key="2">
    <source>
        <dbReference type="ARBA" id="ARBA00005386"/>
    </source>
</evidence>
<keyword evidence="6" id="KW-0677">Repeat</keyword>
<protein>
    <recommendedName>
        <fullName evidence="3">protein O-GlcNAc transferase</fullName>
        <ecNumber evidence="3">2.4.1.255</ecNumber>
    </recommendedName>
</protein>
<evidence type="ECO:0000259" key="9">
    <source>
        <dbReference type="Pfam" id="PF13844"/>
    </source>
</evidence>
<evidence type="ECO:0000256" key="1">
    <source>
        <dbReference type="ARBA" id="ARBA00004922"/>
    </source>
</evidence>
<accession>A0A3N1KHY9</accession>
<evidence type="ECO:0000313" key="11">
    <source>
        <dbReference type="Proteomes" id="UP000278222"/>
    </source>
</evidence>
<dbReference type="Pfam" id="PF13844">
    <property type="entry name" value="Glyco_transf_41"/>
    <property type="match status" value="1"/>
</dbReference>
<comment type="pathway">
    <text evidence="1">Protein modification; protein glycosylation.</text>
</comment>
<sequence length="619" mass="66020">MDAIAAPSPAPPSPAEAERRILAGDLAGAAALVRAAAGETAENPGWARLRLVLHLLDAGHAPGAYEGRVPDILQLVPAVDLPPPDLPALASAAIVDADHFARTVEAERRMALAAGRHAEQLFAAGDAQAAHDVLEQALAVVAPPVELFRLFGRVNTRLGRASDALFAHERAVDLAPDDRSARIELGQAMLAVEDHEGAAALLGSLALDPVADAVAYSCWLAALALGAGGAEALVQPTAEFRTAASRRMSAPTPRGPAPPRPRVGFLWSQGHRGAGYWMADLLRHRDRDRWGAVLYGVGLKKRFQASGLPPLFDRVVLCHDKGNAVTARQMAADGIDLLVSFAAHGHPGFLSVLDHRPARVHVEWLETGWPSGHPTVSHLLADREHCPQGLTDPLPCRVASFPGTMITGGPALETADRIGREREGGDELAFGWCGRAGAISEATLDAWAKIVQHVPGSTLRLRHDDYRLGAARERMTIGWLRRGMEPRRLLIDSLEEGESELAPWRAIDIALDSFPAGDIAATIDALAMGVPIITMDGARYAGRHAASAMRMLGMGRLVAPDPEQYIQHALRLAANRDLLLTMRAEIPDRMRASPLAGHPTLARAFEKAVDLLLGIARGA</sequence>
<dbReference type="EMBL" id="RJKX01000018">
    <property type="protein sequence ID" value="ROP81183.1"/>
    <property type="molecule type" value="Genomic_DNA"/>
</dbReference>
<evidence type="ECO:0000256" key="5">
    <source>
        <dbReference type="ARBA" id="ARBA00022679"/>
    </source>
</evidence>
<gene>
    <name evidence="10" type="ORF">EDC65_5039</name>
</gene>
<feature type="repeat" description="TPR" evidence="8">
    <location>
        <begin position="145"/>
        <end position="178"/>
    </location>
</feature>
<dbReference type="OrthoDB" id="101857at2"/>
<organism evidence="10 11">
    <name type="scientific">Stella humosa</name>
    <dbReference type="NCBI Taxonomy" id="94"/>
    <lineage>
        <taxon>Bacteria</taxon>
        <taxon>Pseudomonadati</taxon>
        <taxon>Pseudomonadota</taxon>
        <taxon>Alphaproteobacteria</taxon>
        <taxon>Rhodospirillales</taxon>
        <taxon>Stellaceae</taxon>
        <taxon>Stella</taxon>
    </lineage>
</organism>
<dbReference type="InterPro" id="IPR029489">
    <property type="entry name" value="OGT/SEC/SPY_C"/>
</dbReference>
<dbReference type="SUPFAM" id="SSF48452">
    <property type="entry name" value="TPR-like"/>
    <property type="match status" value="1"/>
</dbReference>
<dbReference type="InterPro" id="IPR019734">
    <property type="entry name" value="TPR_rpt"/>
</dbReference>
<evidence type="ECO:0000256" key="6">
    <source>
        <dbReference type="ARBA" id="ARBA00022737"/>
    </source>
</evidence>
<dbReference type="RefSeq" id="WP_123694857.1">
    <property type="nucleotide sequence ID" value="NZ_AP019700.1"/>
</dbReference>
<dbReference type="EC" id="2.4.1.255" evidence="3"/>
<dbReference type="InterPro" id="IPR051939">
    <property type="entry name" value="Glycosyltr_41/O-GlcNAc_trsf"/>
</dbReference>
<evidence type="ECO:0000256" key="7">
    <source>
        <dbReference type="ARBA" id="ARBA00022803"/>
    </source>
</evidence>
<dbReference type="Gene3D" id="1.25.40.10">
    <property type="entry name" value="Tetratricopeptide repeat domain"/>
    <property type="match status" value="1"/>
</dbReference>
<dbReference type="Proteomes" id="UP000278222">
    <property type="component" value="Unassembled WGS sequence"/>
</dbReference>
<dbReference type="Gene3D" id="3.40.50.11380">
    <property type="match status" value="1"/>
</dbReference>
<dbReference type="InterPro" id="IPR011990">
    <property type="entry name" value="TPR-like_helical_dom_sf"/>
</dbReference>
<feature type="domain" description="O-GlcNAc transferase C-terminal" evidence="9">
    <location>
        <begin position="439"/>
        <end position="595"/>
    </location>
</feature>
<dbReference type="GO" id="GO:0097363">
    <property type="term" value="F:protein O-acetylglucosaminyltransferase activity"/>
    <property type="evidence" value="ECO:0007669"/>
    <property type="project" value="UniProtKB-EC"/>
</dbReference>
<dbReference type="PANTHER" id="PTHR44835">
    <property type="entry name" value="UDP-N-ACETYLGLUCOSAMINE--PEPTIDE N-ACETYLGLUCOSAMINYLTRANSFERASE SPINDLY-RELATED"/>
    <property type="match status" value="1"/>
</dbReference>
<keyword evidence="11" id="KW-1185">Reference proteome</keyword>